<gene>
    <name evidence="1" type="ORF">HYALB_00009023</name>
</gene>
<proteinExistence type="predicted"/>
<reference evidence="1" key="1">
    <citation type="submission" date="2021-07" db="EMBL/GenBank/DDBJ databases">
        <authorList>
            <person name="Durling M."/>
        </authorList>
    </citation>
    <scope>NUCLEOTIDE SEQUENCE</scope>
</reference>
<organism evidence="1 2">
    <name type="scientific">Hymenoscyphus albidus</name>
    <dbReference type="NCBI Taxonomy" id="595503"/>
    <lineage>
        <taxon>Eukaryota</taxon>
        <taxon>Fungi</taxon>
        <taxon>Dikarya</taxon>
        <taxon>Ascomycota</taxon>
        <taxon>Pezizomycotina</taxon>
        <taxon>Leotiomycetes</taxon>
        <taxon>Helotiales</taxon>
        <taxon>Helotiaceae</taxon>
        <taxon>Hymenoscyphus</taxon>
    </lineage>
</organism>
<accession>A0A9N9Q346</accession>
<keyword evidence="2" id="KW-1185">Reference proteome</keyword>
<dbReference type="Proteomes" id="UP000701801">
    <property type="component" value="Unassembled WGS sequence"/>
</dbReference>
<evidence type="ECO:0000313" key="1">
    <source>
        <dbReference type="EMBL" id="CAG8984013.1"/>
    </source>
</evidence>
<dbReference type="AlphaFoldDB" id="A0A9N9Q346"/>
<sequence length="105" mass="11297">MTSSEYSVTPQTVEALGNWELSAVEQRIHVVFAPKSWPATSPTMIVQHTVEFDGLERNRRAGVAYGVFQPAFLCGSTPGSCRVSMAAGGGKHDIPGNADVDPYTR</sequence>
<evidence type="ECO:0000313" key="2">
    <source>
        <dbReference type="Proteomes" id="UP000701801"/>
    </source>
</evidence>
<name>A0A9N9Q346_9HELO</name>
<comment type="caution">
    <text evidence="1">The sequence shown here is derived from an EMBL/GenBank/DDBJ whole genome shotgun (WGS) entry which is preliminary data.</text>
</comment>
<protein>
    <submittedName>
        <fullName evidence="1">Uncharacterized protein</fullName>
    </submittedName>
</protein>
<dbReference type="EMBL" id="CAJVRM010000747">
    <property type="protein sequence ID" value="CAG8984013.1"/>
    <property type="molecule type" value="Genomic_DNA"/>
</dbReference>